<organism evidence="1 2">
    <name type="scientific">Sphingomonas suaedae</name>
    <dbReference type="NCBI Taxonomy" id="2599297"/>
    <lineage>
        <taxon>Bacteria</taxon>
        <taxon>Pseudomonadati</taxon>
        <taxon>Pseudomonadota</taxon>
        <taxon>Alphaproteobacteria</taxon>
        <taxon>Sphingomonadales</taxon>
        <taxon>Sphingomonadaceae</taxon>
        <taxon>Sphingomonas</taxon>
    </lineage>
</organism>
<dbReference type="RefSeq" id="WP_145847092.1">
    <property type="nucleotide sequence ID" value="NZ_CP042239.1"/>
</dbReference>
<keyword evidence="2" id="KW-1185">Reference proteome</keyword>
<dbReference type="SUPFAM" id="SSF56176">
    <property type="entry name" value="FAD-binding/transporter-associated domain-like"/>
    <property type="match status" value="1"/>
</dbReference>
<dbReference type="InterPro" id="IPR016169">
    <property type="entry name" value="FAD-bd_PCMH_sub2"/>
</dbReference>
<dbReference type="EMBL" id="CP042239">
    <property type="protein sequence ID" value="QDX26455.1"/>
    <property type="molecule type" value="Genomic_DNA"/>
</dbReference>
<accession>A0A518RG72</accession>
<dbReference type="Gene3D" id="3.30.465.10">
    <property type="match status" value="1"/>
</dbReference>
<sequence>MARITYETRKDWQNYHLTLTNDIDDYGIFDREEEGCCAKGSPLSGPELFRATRGPLHDYIAKAVKDRVAAGMIGRAWSFAPLAGSNRRELDLTGLQGCTRATAADLHPDCSDAPEDVAFVRGGTTLRCLVEWAKNLSPRRSIMTSGTHLGPTVAGGFGTASHGSRLGFGGLQDMVMGMHLITGEKESVWIEPARAPVLSGAAASRFATRIIRSDAMFDDALIHLGGMGIVNGVALRLAPYHSYNVLAVVHPLWPDWEAQVEQGRFREIAAQLGHDDDPAFYEVTIDPFDNDGTRDAIHLMYFIAPPGLLPPDGGDGTPLPHAGDSIAGFAKELVRRKSESEAHGLWPEGFSAFSYYKGLVREFYGAFTLPITPASPALGWEHLHRDVVTGNAPGALYNASYAIRRDEVGRALPLILSAARDLEPAFLNTIRFVTRPSGTLAFTRFEETAVIEIDGLSDNLPDALPDEVPDEARAWGVFTKTGAMKIRTEFDLNGIDYSMHWAKLGQLDAPKVERDFGPRDDPASPIGRWRATRTALLAPEARAVFVNDALRTYKLVP</sequence>
<proteinExistence type="predicted"/>
<evidence type="ECO:0000313" key="2">
    <source>
        <dbReference type="Proteomes" id="UP000318055"/>
    </source>
</evidence>
<name>A0A518RG72_9SPHN</name>
<dbReference type="InterPro" id="IPR036318">
    <property type="entry name" value="FAD-bd_PCMH-like_sf"/>
</dbReference>
<gene>
    <name evidence="1" type="ORF">FPZ54_10755</name>
</gene>
<dbReference type="AlphaFoldDB" id="A0A518RG72"/>
<dbReference type="Proteomes" id="UP000318055">
    <property type="component" value="Chromosome"/>
</dbReference>
<evidence type="ECO:0008006" key="3">
    <source>
        <dbReference type="Google" id="ProtNLM"/>
    </source>
</evidence>
<evidence type="ECO:0000313" key="1">
    <source>
        <dbReference type="EMBL" id="QDX26455.1"/>
    </source>
</evidence>
<dbReference type="GO" id="GO:0050660">
    <property type="term" value="F:flavin adenine dinucleotide binding"/>
    <property type="evidence" value="ECO:0007669"/>
    <property type="project" value="InterPro"/>
</dbReference>
<protein>
    <recommendedName>
        <fullName evidence="3">FAD-binding protein</fullName>
    </recommendedName>
</protein>
<reference evidence="1 2" key="1">
    <citation type="submission" date="2019-07" db="EMBL/GenBank/DDBJ databases">
        <title>Sphingomonas alkalisoli sp. nov., isolated from rhizosphere soil of Suaedae salsa.</title>
        <authorList>
            <person name="Zhang H."/>
            <person name="Xu L."/>
            <person name="Zhang J.-X."/>
            <person name="Sun J.-Q."/>
        </authorList>
    </citation>
    <scope>NUCLEOTIDE SEQUENCE [LARGE SCALE GENOMIC DNA]</scope>
    <source>
        <strain evidence="1 2">XS-10</strain>
    </source>
</reference>
<dbReference type="OrthoDB" id="9800184at2"/>
<dbReference type="KEGG" id="ssua:FPZ54_10755"/>